<dbReference type="EMBL" id="JYDT01000105">
    <property type="protein sequence ID" value="KRY84839.1"/>
    <property type="molecule type" value="Genomic_DNA"/>
</dbReference>
<evidence type="ECO:0000313" key="1">
    <source>
        <dbReference type="EMBL" id="KRY84839.1"/>
    </source>
</evidence>
<accession>A0A0V1FFK1</accession>
<protein>
    <submittedName>
        <fullName evidence="1">Uncharacterized protein</fullName>
    </submittedName>
</protein>
<reference evidence="1 2" key="1">
    <citation type="submission" date="2015-01" db="EMBL/GenBank/DDBJ databases">
        <title>Evolution of Trichinella species and genotypes.</title>
        <authorList>
            <person name="Korhonen P.K."/>
            <person name="Edoardo P."/>
            <person name="Giuseppe L.R."/>
            <person name="Gasser R.B."/>
        </authorList>
    </citation>
    <scope>NUCLEOTIDE SEQUENCE [LARGE SCALE GENOMIC DNA]</scope>
    <source>
        <strain evidence="1">ISS470</strain>
    </source>
</reference>
<comment type="caution">
    <text evidence="1">The sequence shown here is derived from an EMBL/GenBank/DDBJ whole genome shotgun (WGS) entry which is preliminary data.</text>
</comment>
<keyword evidence="2" id="KW-1185">Reference proteome</keyword>
<proteinExistence type="predicted"/>
<dbReference type="AlphaFoldDB" id="A0A0V1FFK1"/>
<dbReference type="Proteomes" id="UP000054995">
    <property type="component" value="Unassembled WGS sequence"/>
</dbReference>
<gene>
    <name evidence="1" type="ORF">T4D_12393</name>
</gene>
<name>A0A0V1FFK1_TRIPS</name>
<sequence length="113" mass="12753">MLKENGNSLSCGNFLFHRRIAPTCCLWTESEVRVQQCLCGTVTRKNGSQRFYKQPVISAAVKQKCYFRLKLWHPHVNCCAGRATFSNCGKAAVTELKKAATEAKINKRNVRSD</sequence>
<evidence type="ECO:0000313" key="2">
    <source>
        <dbReference type="Proteomes" id="UP000054995"/>
    </source>
</evidence>
<organism evidence="1 2">
    <name type="scientific">Trichinella pseudospiralis</name>
    <name type="common">Parasitic roundworm</name>
    <dbReference type="NCBI Taxonomy" id="6337"/>
    <lineage>
        <taxon>Eukaryota</taxon>
        <taxon>Metazoa</taxon>
        <taxon>Ecdysozoa</taxon>
        <taxon>Nematoda</taxon>
        <taxon>Enoplea</taxon>
        <taxon>Dorylaimia</taxon>
        <taxon>Trichinellida</taxon>
        <taxon>Trichinellidae</taxon>
        <taxon>Trichinella</taxon>
    </lineage>
</organism>